<gene>
    <name evidence="1" type="ORF">ACJMK2_004878</name>
</gene>
<dbReference type="Proteomes" id="UP001634394">
    <property type="component" value="Unassembled WGS sequence"/>
</dbReference>
<organism evidence="1 2">
    <name type="scientific">Sinanodonta woodiana</name>
    <name type="common">Chinese pond mussel</name>
    <name type="synonym">Anodonta woodiana</name>
    <dbReference type="NCBI Taxonomy" id="1069815"/>
    <lineage>
        <taxon>Eukaryota</taxon>
        <taxon>Metazoa</taxon>
        <taxon>Spiralia</taxon>
        <taxon>Lophotrochozoa</taxon>
        <taxon>Mollusca</taxon>
        <taxon>Bivalvia</taxon>
        <taxon>Autobranchia</taxon>
        <taxon>Heteroconchia</taxon>
        <taxon>Palaeoheterodonta</taxon>
        <taxon>Unionida</taxon>
        <taxon>Unionoidea</taxon>
        <taxon>Unionidae</taxon>
        <taxon>Unioninae</taxon>
        <taxon>Sinanodonta</taxon>
    </lineage>
</organism>
<evidence type="ECO:0000313" key="2">
    <source>
        <dbReference type="Proteomes" id="UP001634394"/>
    </source>
</evidence>
<dbReference type="EMBL" id="JBJQND010000010">
    <property type="protein sequence ID" value="KAL3863102.1"/>
    <property type="molecule type" value="Genomic_DNA"/>
</dbReference>
<proteinExistence type="predicted"/>
<accession>A0ABD3VNC1</accession>
<reference evidence="1 2" key="1">
    <citation type="submission" date="2024-11" db="EMBL/GenBank/DDBJ databases">
        <title>Chromosome-level genome assembly of the freshwater bivalve Anodonta woodiana.</title>
        <authorList>
            <person name="Chen X."/>
        </authorList>
    </citation>
    <scope>NUCLEOTIDE SEQUENCE [LARGE SCALE GENOMIC DNA]</scope>
    <source>
        <strain evidence="1">MN2024</strain>
        <tissue evidence="1">Gills</tissue>
    </source>
</reference>
<sequence>MAFVGFKLIGKTVTVPNDPRARLMYYLDCMCTVVDLDDTAPNLQRLRDYEDYLLTFDEHERLLTMCVLLPPKIFLNKCIFQEDALCGDCSNEFYEITQVRHRFLVSGNVIIGGQNRQVNKIMAFKTAWLNDNYYIPLHALLQQRQMRRQNATLLCAIS</sequence>
<protein>
    <submittedName>
        <fullName evidence="1">Uncharacterized protein</fullName>
    </submittedName>
</protein>
<comment type="caution">
    <text evidence="1">The sequence shown here is derived from an EMBL/GenBank/DDBJ whole genome shotgun (WGS) entry which is preliminary data.</text>
</comment>
<name>A0ABD3VNC1_SINWO</name>
<keyword evidence="2" id="KW-1185">Reference proteome</keyword>
<dbReference type="AlphaFoldDB" id="A0ABD3VNC1"/>
<evidence type="ECO:0000313" key="1">
    <source>
        <dbReference type="EMBL" id="KAL3863102.1"/>
    </source>
</evidence>